<dbReference type="SMART" id="SM00822">
    <property type="entry name" value="PKS_KR"/>
    <property type="match status" value="1"/>
</dbReference>
<dbReference type="PANTHER" id="PTHR45024:SF2">
    <property type="entry name" value="SCP2 DOMAIN-CONTAINING PROTEIN"/>
    <property type="match status" value="1"/>
</dbReference>
<name>A0A5Q3QFB3_9PSEU</name>
<dbReference type="PROSITE" id="PS00061">
    <property type="entry name" value="ADH_SHORT"/>
    <property type="match status" value="1"/>
</dbReference>
<dbReference type="KEGG" id="sace:GIY23_11975"/>
<reference evidence="6" key="1">
    <citation type="submission" date="2019-11" db="EMBL/GenBank/DDBJ databases">
        <title>The complete genome sequence of Saccharopolyspora sp. E2A.</title>
        <authorList>
            <person name="Zhang G."/>
        </authorList>
    </citation>
    <scope>NUCLEOTIDE SEQUENCE [LARGE SCALE GENOMIC DNA]</scope>
    <source>
        <strain evidence="6">E2A</strain>
    </source>
</reference>
<dbReference type="InterPro" id="IPR020904">
    <property type="entry name" value="Sc_DH/Rdtase_CS"/>
</dbReference>
<dbReference type="AlphaFoldDB" id="A0A5Q3QFB3"/>
<dbReference type="FunFam" id="3.40.50.720:FF:000084">
    <property type="entry name" value="Short-chain dehydrogenase reductase"/>
    <property type="match status" value="1"/>
</dbReference>
<dbReference type="EMBL" id="CP045929">
    <property type="protein sequence ID" value="QGK70149.1"/>
    <property type="molecule type" value="Genomic_DNA"/>
</dbReference>
<dbReference type="RefSeq" id="WP_154076733.1">
    <property type="nucleotide sequence ID" value="NZ_CP045929.1"/>
</dbReference>
<evidence type="ECO:0000259" key="4">
    <source>
        <dbReference type="SMART" id="SM00822"/>
    </source>
</evidence>
<dbReference type="SUPFAM" id="SSF51735">
    <property type="entry name" value="NAD(P)-binding Rossmann-fold domains"/>
    <property type="match status" value="1"/>
</dbReference>
<dbReference type="PRINTS" id="PR00081">
    <property type="entry name" value="GDHRDH"/>
</dbReference>
<organism evidence="5 6">
    <name type="scientific">Allosaccharopolyspora coralli</name>
    <dbReference type="NCBI Taxonomy" id="2665642"/>
    <lineage>
        <taxon>Bacteria</taxon>
        <taxon>Bacillati</taxon>
        <taxon>Actinomycetota</taxon>
        <taxon>Actinomycetes</taxon>
        <taxon>Pseudonocardiales</taxon>
        <taxon>Pseudonocardiaceae</taxon>
        <taxon>Allosaccharopolyspora</taxon>
    </lineage>
</organism>
<keyword evidence="6" id="KW-1185">Reference proteome</keyword>
<dbReference type="Pfam" id="PF00106">
    <property type="entry name" value="adh_short"/>
    <property type="match status" value="1"/>
</dbReference>
<sequence>MDLSNSVAIVTGSGQGLGLAYARELARCGASVVVNDVDEQTADSAVASITAEGGKACAVVGAVGSTETAQRLVDGAVDAFGRLDILVTNAGILRDKVVWKMTDEDFDQVLDVHMRGTFTCVRAAATRMREQGEGGRIICVGSPAGQRGNFGQTNYSGAKAGIVGMVRTWAMELARASITVNAVVPVAATAMTETVPFLKPYVDAMHNDEPLPGFARRELGFGPPEDAAGIVAFLAGEEASGVTGQAVGVGGDRLALWSHPEMTATAYHDGGWSPDAIATEWPHTFAERLELVGEQLPEEASTS</sequence>
<keyword evidence="2" id="KW-0560">Oxidoreductase</keyword>
<evidence type="ECO:0000313" key="5">
    <source>
        <dbReference type="EMBL" id="QGK70149.1"/>
    </source>
</evidence>
<gene>
    <name evidence="5" type="ORF">GIY23_11975</name>
</gene>
<evidence type="ECO:0000313" key="6">
    <source>
        <dbReference type="Proteomes" id="UP000371041"/>
    </source>
</evidence>
<evidence type="ECO:0000256" key="3">
    <source>
        <dbReference type="RuleBase" id="RU000363"/>
    </source>
</evidence>
<dbReference type="PANTHER" id="PTHR45024">
    <property type="entry name" value="DEHYDROGENASES, SHORT CHAIN"/>
    <property type="match status" value="1"/>
</dbReference>
<dbReference type="InterPro" id="IPR051687">
    <property type="entry name" value="Peroxisomal_Beta-Oxidation"/>
</dbReference>
<evidence type="ECO:0000256" key="2">
    <source>
        <dbReference type="ARBA" id="ARBA00023002"/>
    </source>
</evidence>
<feature type="domain" description="Ketoreductase" evidence="4">
    <location>
        <begin position="6"/>
        <end position="194"/>
    </location>
</feature>
<dbReference type="GO" id="GO:0016491">
    <property type="term" value="F:oxidoreductase activity"/>
    <property type="evidence" value="ECO:0007669"/>
    <property type="project" value="UniProtKB-KW"/>
</dbReference>
<proteinExistence type="inferred from homology"/>
<accession>A0A5Q3QFB3</accession>
<dbReference type="InterPro" id="IPR057326">
    <property type="entry name" value="KR_dom"/>
</dbReference>
<dbReference type="Proteomes" id="UP000371041">
    <property type="component" value="Chromosome"/>
</dbReference>
<protein>
    <submittedName>
        <fullName evidence="5">SDR family oxidoreductase</fullName>
    </submittedName>
</protein>
<dbReference type="InterPro" id="IPR036291">
    <property type="entry name" value="NAD(P)-bd_dom_sf"/>
</dbReference>
<comment type="similarity">
    <text evidence="1 3">Belongs to the short-chain dehydrogenases/reductases (SDR) family.</text>
</comment>
<dbReference type="InterPro" id="IPR002347">
    <property type="entry name" value="SDR_fam"/>
</dbReference>
<dbReference type="PRINTS" id="PR00080">
    <property type="entry name" value="SDRFAMILY"/>
</dbReference>
<dbReference type="Gene3D" id="3.40.50.720">
    <property type="entry name" value="NAD(P)-binding Rossmann-like Domain"/>
    <property type="match status" value="1"/>
</dbReference>
<evidence type="ECO:0000256" key="1">
    <source>
        <dbReference type="ARBA" id="ARBA00006484"/>
    </source>
</evidence>